<dbReference type="PROSITE" id="PS00109">
    <property type="entry name" value="PROTEIN_KINASE_TYR"/>
    <property type="match status" value="1"/>
</dbReference>
<dbReference type="Gene3D" id="1.10.510.10">
    <property type="entry name" value="Transferase(Phosphotransferase) domain 1"/>
    <property type="match status" value="1"/>
</dbReference>
<dbReference type="EMBL" id="OU503045">
    <property type="protein sequence ID" value="CAI9769179.1"/>
    <property type="molecule type" value="Genomic_DNA"/>
</dbReference>
<keyword evidence="3" id="KW-1185">Reference proteome</keyword>
<organism evidence="2 3">
    <name type="scientific">Fraxinus pennsylvanica</name>
    <dbReference type="NCBI Taxonomy" id="56036"/>
    <lineage>
        <taxon>Eukaryota</taxon>
        <taxon>Viridiplantae</taxon>
        <taxon>Streptophyta</taxon>
        <taxon>Embryophyta</taxon>
        <taxon>Tracheophyta</taxon>
        <taxon>Spermatophyta</taxon>
        <taxon>Magnoliopsida</taxon>
        <taxon>eudicotyledons</taxon>
        <taxon>Gunneridae</taxon>
        <taxon>Pentapetalae</taxon>
        <taxon>asterids</taxon>
        <taxon>lamiids</taxon>
        <taxon>Lamiales</taxon>
        <taxon>Oleaceae</taxon>
        <taxon>Oleeae</taxon>
        <taxon>Fraxinus</taxon>
    </lineage>
</organism>
<dbReference type="PROSITE" id="PS50011">
    <property type="entry name" value="PROTEIN_KINASE_DOM"/>
    <property type="match status" value="1"/>
</dbReference>
<dbReference type="AlphaFoldDB" id="A0AAD2DX65"/>
<gene>
    <name evidence="2" type="ORF">FPE_LOCUS17111</name>
</gene>
<reference evidence="2" key="1">
    <citation type="submission" date="2023-05" db="EMBL/GenBank/DDBJ databases">
        <authorList>
            <person name="Huff M."/>
        </authorList>
    </citation>
    <scope>NUCLEOTIDE SEQUENCE</scope>
</reference>
<dbReference type="GO" id="GO:0005524">
    <property type="term" value="F:ATP binding"/>
    <property type="evidence" value="ECO:0007669"/>
    <property type="project" value="InterPro"/>
</dbReference>
<accession>A0AAD2DX65</accession>
<dbReference type="InterPro" id="IPR000719">
    <property type="entry name" value="Prot_kinase_dom"/>
</dbReference>
<dbReference type="InterPro" id="IPR011009">
    <property type="entry name" value="Kinase-like_dom_sf"/>
</dbReference>
<dbReference type="Proteomes" id="UP000834106">
    <property type="component" value="Chromosome 10"/>
</dbReference>
<proteinExistence type="predicted"/>
<dbReference type="GO" id="GO:0004672">
    <property type="term" value="F:protein kinase activity"/>
    <property type="evidence" value="ECO:0007669"/>
    <property type="project" value="InterPro"/>
</dbReference>
<evidence type="ECO:0000313" key="3">
    <source>
        <dbReference type="Proteomes" id="UP000834106"/>
    </source>
</evidence>
<sequence length="151" mass="17068">MGYGFFKGEYDVSYRVFTVEELNKATNLDFTGTRSYFSRKRRMAVLCYGSQVADELSQKSFEDFANAIAYLHTEFRRPIIHRDLTAKNIVMDHYGVAKLLDLSPCISLPPGESEIKDLLVGMVSLNSTTLGQALLRRSVMSTCLERFSSNS</sequence>
<dbReference type="InterPro" id="IPR008266">
    <property type="entry name" value="Tyr_kinase_AS"/>
</dbReference>
<evidence type="ECO:0000313" key="2">
    <source>
        <dbReference type="EMBL" id="CAI9769179.1"/>
    </source>
</evidence>
<dbReference type="SUPFAM" id="SSF56112">
    <property type="entry name" value="Protein kinase-like (PK-like)"/>
    <property type="match status" value="1"/>
</dbReference>
<evidence type="ECO:0000259" key="1">
    <source>
        <dbReference type="PROSITE" id="PS50011"/>
    </source>
</evidence>
<protein>
    <recommendedName>
        <fullName evidence="1">Protein kinase domain-containing protein</fullName>
    </recommendedName>
</protein>
<feature type="domain" description="Protein kinase" evidence="1">
    <location>
        <begin position="1"/>
        <end position="151"/>
    </location>
</feature>
<name>A0AAD2DX65_9LAMI</name>